<evidence type="ECO:0000313" key="3">
    <source>
        <dbReference type="Proteomes" id="UP000199024"/>
    </source>
</evidence>
<dbReference type="PANTHER" id="PTHR34610:SF3">
    <property type="entry name" value="SSL7007 PROTEIN"/>
    <property type="match status" value="1"/>
</dbReference>
<dbReference type="STRING" id="474950.SAMN05421771_4311"/>
<dbReference type="InterPro" id="IPR002716">
    <property type="entry name" value="PIN_dom"/>
</dbReference>
<evidence type="ECO:0000259" key="1">
    <source>
        <dbReference type="Pfam" id="PF13470"/>
    </source>
</evidence>
<name>A0A1I6N1G6_9BACT</name>
<sequence>MNDPLKVILDTAVLVAAFRSRIGASNAVLRLALQGAFKMGGTITLFLEYTEVLHRPEQLAAHGISPSEITRTLGLLAAIAEPIPLYFRWRPQLRDPNDEMVLDAAINGRVDAIVTHNVRDFLPEASRFNIRVLTPAQFLSEVKR</sequence>
<dbReference type="NCBIfam" id="TIGR00305">
    <property type="entry name" value="putative toxin-antitoxin system toxin component, PIN family"/>
    <property type="match status" value="1"/>
</dbReference>
<gene>
    <name evidence="2" type="ORF">SAMN05421771_4311</name>
</gene>
<dbReference type="PANTHER" id="PTHR34610">
    <property type="entry name" value="SSL7007 PROTEIN"/>
    <property type="match status" value="1"/>
</dbReference>
<protein>
    <submittedName>
        <fullName evidence="2">Putative toxin-antitoxin system toxin component, PIN family</fullName>
    </submittedName>
</protein>
<accession>A0A1I6N1G6</accession>
<dbReference type="Pfam" id="PF13470">
    <property type="entry name" value="PIN_3"/>
    <property type="match status" value="1"/>
</dbReference>
<dbReference type="EMBL" id="FOZL01000002">
    <property type="protein sequence ID" value="SFS21737.1"/>
    <property type="molecule type" value="Genomic_DNA"/>
</dbReference>
<feature type="domain" description="PIN" evidence="1">
    <location>
        <begin position="6"/>
        <end position="119"/>
    </location>
</feature>
<dbReference type="InterPro" id="IPR029060">
    <property type="entry name" value="PIN-like_dom_sf"/>
</dbReference>
<dbReference type="OrthoDB" id="5243920at2"/>
<dbReference type="AlphaFoldDB" id="A0A1I6N1G6"/>
<keyword evidence="3" id="KW-1185">Reference proteome</keyword>
<dbReference type="Proteomes" id="UP000199024">
    <property type="component" value="Unassembled WGS sequence"/>
</dbReference>
<dbReference type="SUPFAM" id="SSF88723">
    <property type="entry name" value="PIN domain-like"/>
    <property type="match status" value="1"/>
</dbReference>
<evidence type="ECO:0000313" key="2">
    <source>
        <dbReference type="EMBL" id="SFS21737.1"/>
    </source>
</evidence>
<organism evidence="2 3">
    <name type="scientific">Granulicella pectinivorans</name>
    <dbReference type="NCBI Taxonomy" id="474950"/>
    <lineage>
        <taxon>Bacteria</taxon>
        <taxon>Pseudomonadati</taxon>
        <taxon>Acidobacteriota</taxon>
        <taxon>Terriglobia</taxon>
        <taxon>Terriglobales</taxon>
        <taxon>Acidobacteriaceae</taxon>
        <taxon>Granulicella</taxon>
    </lineage>
</organism>
<proteinExistence type="predicted"/>
<dbReference type="RefSeq" id="WP_089843760.1">
    <property type="nucleotide sequence ID" value="NZ_FOZL01000002.1"/>
</dbReference>
<reference evidence="2 3" key="1">
    <citation type="submission" date="2016-10" db="EMBL/GenBank/DDBJ databases">
        <authorList>
            <person name="de Groot N.N."/>
        </authorList>
    </citation>
    <scope>NUCLEOTIDE SEQUENCE [LARGE SCALE GENOMIC DNA]</scope>
    <source>
        <strain evidence="2 3">DSM 21001</strain>
    </source>
</reference>
<dbReference type="InterPro" id="IPR002850">
    <property type="entry name" value="PIN_toxin-like"/>
</dbReference>